<comment type="caution">
    <text evidence="3">The sequence shown here is derived from an EMBL/GenBank/DDBJ whole genome shotgun (WGS) entry which is preliminary data.</text>
</comment>
<organism evidence="3 4">
    <name type="scientific">Brassica napus</name>
    <name type="common">Rape</name>
    <dbReference type="NCBI Taxonomy" id="3708"/>
    <lineage>
        <taxon>Eukaryota</taxon>
        <taxon>Viridiplantae</taxon>
        <taxon>Streptophyta</taxon>
        <taxon>Embryophyta</taxon>
        <taxon>Tracheophyta</taxon>
        <taxon>Spermatophyta</taxon>
        <taxon>Magnoliopsida</taxon>
        <taxon>eudicotyledons</taxon>
        <taxon>Gunneridae</taxon>
        <taxon>Pentapetalae</taxon>
        <taxon>rosids</taxon>
        <taxon>malvids</taxon>
        <taxon>Brassicales</taxon>
        <taxon>Brassicaceae</taxon>
        <taxon>Brassiceae</taxon>
        <taxon>Brassica</taxon>
    </lineage>
</organism>
<name>A0ABQ8CE97_BRANA</name>
<evidence type="ECO:0000259" key="2">
    <source>
        <dbReference type="Pfam" id="PF21485"/>
    </source>
</evidence>
<dbReference type="InterPro" id="IPR012340">
    <property type="entry name" value="NA-bd_OB-fold"/>
</dbReference>
<dbReference type="InterPro" id="IPR001884">
    <property type="entry name" value="IF5A-like"/>
</dbReference>
<keyword evidence="4" id="KW-1185">Reference proteome</keyword>
<gene>
    <name evidence="3" type="ORF">HID58_029860</name>
</gene>
<dbReference type="InterPro" id="IPR020189">
    <property type="entry name" value="IF5A_C"/>
</dbReference>
<dbReference type="InterPro" id="IPR048670">
    <property type="entry name" value="IF5A-like_N"/>
</dbReference>
<dbReference type="SUPFAM" id="SSF50104">
    <property type="entry name" value="Translation proteins SH3-like domain"/>
    <property type="match status" value="1"/>
</dbReference>
<dbReference type="EMBL" id="JAGKQM010000008">
    <property type="protein sequence ID" value="KAH0915414.1"/>
    <property type="molecule type" value="Genomic_DNA"/>
</dbReference>
<dbReference type="Pfam" id="PF01287">
    <property type="entry name" value="eIF-5a"/>
    <property type="match status" value="1"/>
</dbReference>
<dbReference type="Gene3D" id="2.30.30.30">
    <property type="match status" value="1"/>
</dbReference>
<evidence type="ECO:0000259" key="1">
    <source>
        <dbReference type="Pfam" id="PF01287"/>
    </source>
</evidence>
<feature type="domain" description="Translation initiation factor 5A C-terminal" evidence="1">
    <location>
        <begin position="74"/>
        <end position="135"/>
    </location>
</feature>
<accession>A0ABQ8CE97</accession>
<sequence length="156" mass="17600">ELETSNVKDSMTYSQEAGTIRKNGYIVIKGRPCKVVEASTSKLANVTALPSISSLPTSLRISFCLPTTVMYVPHVNYTDYTFLYIFDDGFLSLPHAQVIYFLLDYFIYVSVLTENGPTKDDLKLPTDESLLTQINLYRSFLIAPKVSDLRYSIVIH</sequence>
<proteinExistence type="predicted"/>
<reference evidence="3 4" key="1">
    <citation type="submission" date="2021-05" db="EMBL/GenBank/DDBJ databases">
        <title>Genome Assembly of Synthetic Allotetraploid Brassica napus Reveals Homoeologous Exchanges between Subgenomes.</title>
        <authorList>
            <person name="Davis J.T."/>
        </authorList>
    </citation>
    <scope>NUCLEOTIDE SEQUENCE [LARGE SCALE GENOMIC DNA]</scope>
    <source>
        <strain evidence="4">cv. Da-Ae</strain>
        <tissue evidence="3">Seedling</tissue>
    </source>
</reference>
<evidence type="ECO:0000313" key="4">
    <source>
        <dbReference type="Proteomes" id="UP000824890"/>
    </source>
</evidence>
<dbReference type="Proteomes" id="UP000824890">
    <property type="component" value="Unassembled WGS sequence"/>
</dbReference>
<dbReference type="InterPro" id="IPR008991">
    <property type="entry name" value="Translation_prot_SH3-like_sf"/>
</dbReference>
<feature type="non-terminal residue" evidence="3">
    <location>
        <position position="1"/>
    </location>
</feature>
<dbReference type="Gene3D" id="2.40.50.140">
    <property type="entry name" value="Nucleic acid-binding proteins"/>
    <property type="match status" value="1"/>
</dbReference>
<protein>
    <submittedName>
        <fullName evidence="3">Uncharacterized protein</fullName>
    </submittedName>
</protein>
<evidence type="ECO:0000313" key="3">
    <source>
        <dbReference type="EMBL" id="KAH0915414.1"/>
    </source>
</evidence>
<feature type="domain" description="Translation initiation factor 5A-like N-terminal" evidence="2">
    <location>
        <begin position="10"/>
        <end position="42"/>
    </location>
</feature>
<dbReference type="PANTHER" id="PTHR11673">
    <property type="entry name" value="TRANSLATION INITIATION FACTOR 5A FAMILY MEMBER"/>
    <property type="match status" value="1"/>
</dbReference>
<dbReference type="InterPro" id="IPR014722">
    <property type="entry name" value="Rib_uL2_dom2"/>
</dbReference>
<dbReference type="Pfam" id="PF21485">
    <property type="entry name" value="IF5A-like_N"/>
    <property type="match status" value="1"/>
</dbReference>